<dbReference type="KEGG" id="ptq:P700755_003995"/>
<name>K4ING0_PSYTT</name>
<dbReference type="AlphaFoldDB" id="K4ING0"/>
<organism evidence="1 2">
    <name type="scientific">Psychroflexus torquis (strain ATCC 700755 / CIP 106069 / ACAM 623)</name>
    <dbReference type="NCBI Taxonomy" id="313595"/>
    <lineage>
        <taxon>Bacteria</taxon>
        <taxon>Pseudomonadati</taxon>
        <taxon>Bacteroidota</taxon>
        <taxon>Flavobacteriia</taxon>
        <taxon>Flavobacteriales</taxon>
        <taxon>Flavobacteriaceae</taxon>
        <taxon>Psychroflexus</taxon>
    </lineage>
</organism>
<dbReference type="Proteomes" id="UP000008514">
    <property type="component" value="Chromosome"/>
</dbReference>
<reference evidence="1" key="1">
    <citation type="submission" date="2006-03" db="EMBL/GenBank/DDBJ databases">
        <authorList>
            <person name="Bowman J."/>
            <person name="Ferriera S."/>
            <person name="Johnson J."/>
            <person name="Kravitz S."/>
            <person name="Halpern A."/>
            <person name="Remington K."/>
            <person name="Beeson K."/>
            <person name="Tran B."/>
            <person name="Rogers Y.-H."/>
            <person name="Friedman R."/>
            <person name="Venter J.C."/>
        </authorList>
    </citation>
    <scope>NUCLEOTIDE SEQUENCE [LARGE SCALE GENOMIC DNA]</scope>
    <source>
        <strain evidence="1">ATCC 700755</strain>
    </source>
</reference>
<evidence type="ECO:0000313" key="2">
    <source>
        <dbReference type="Proteomes" id="UP000008514"/>
    </source>
</evidence>
<dbReference type="HOGENOM" id="CLU_3256793_0_0_10"/>
<gene>
    <name evidence="1" type="ordered locus">P700755_003995</name>
</gene>
<reference evidence="1" key="2">
    <citation type="submission" date="2012-09" db="EMBL/GenBank/DDBJ databases">
        <title>The complete sequence of Psychroflexus torquis an extreme psychrophile from sea-ice that is stimulated by light.</title>
        <authorList>
            <person name="Feng S."/>
            <person name="Powell S.M."/>
            <person name="Bowman J.P."/>
        </authorList>
    </citation>
    <scope>NUCLEOTIDE SEQUENCE [LARGE SCALE GENOMIC DNA]</scope>
    <source>
        <strain evidence="1">ATCC 700755</strain>
    </source>
</reference>
<evidence type="ECO:0000313" key="1">
    <source>
        <dbReference type="EMBL" id="AFU70556.1"/>
    </source>
</evidence>
<sequence length="42" mass="5078">MDNICESVSLDQNLNILLKRYMPYNEDLNRVYMDVVNKQKEQ</sequence>
<dbReference type="EMBL" id="CP003879">
    <property type="protein sequence ID" value="AFU70556.1"/>
    <property type="molecule type" value="Genomic_DNA"/>
</dbReference>
<protein>
    <submittedName>
        <fullName evidence="1">Uncharacterized protein</fullName>
    </submittedName>
</protein>
<accession>K4ING0</accession>
<keyword evidence="2" id="KW-1185">Reference proteome</keyword>
<proteinExistence type="predicted"/>